<feature type="region of interest" description="Disordered" evidence="1">
    <location>
        <begin position="1"/>
        <end position="67"/>
    </location>
</feature>
<name>A0A5N6NCY3_9ASTR</name>
<comment type="caution">
    <text evidence="2">The sequence shown here is derived from an EMBL/GenBank/DDBJ whole genome shotgun (WGS) entry which is preliminary data.</text>
</comment>
<feature type="compositionally biased region" description="Acidic residues" evidence="1">
    <location>
        <begin position="22"/>
        <end position="39"/>
    </location>
</feature>
<keyword evidence="3" id="KW-1185">Reference proteome</keyword>
<sequence length="67" mass="7439">MFIKGAMAFAERGYETDGTNSECEESEDGSNDGVDELLDDAFPMGVETEAKNYKDDDNIRNNPNVKK</sequence>
<gene>
    <name evidence="2" type="ORF">E3N88_23312</name>
</gene>
<evidence type="ECO:0000256" key="1">
    <source>
        <dbReference type="SAM" id="MobiDB-lite"/>
    </source>
</evidence>
<proteinExistence type="predicted"/>
<dbReference type="Proteomes" id="UP000326396">
    <property type="component" value="Linkage Group LG2"/>
</dbReference>
<evidence type="ECO:0000313" key="3">
    <source>
        <dbReference type="Proteomes" id="UP000326396"/>
    </source>
</evidence>
<dbReference type="AlphaFoldDB" id="A0A5N6NCY3"/>
<feature type="compositionally biased region" description="Basic and acidic residues" evidence="1">
    <location>
        <begin position="48"/>
        <end position="59"/>
    </location>
</feature>
<evidence type="ECO:0000313" key="2">
    <source>
        <dbReference type="EMBL" id="KAD4585711.1"/>
    </source>
</evidence>
<reference evidence="2 3" key="1">
    <citation type="submission" date="2019-05" db="EMBL/GenBank/DDBJ databases">
        <title>Mikania micrantha, genome provides insights into the molecular mechanism of rapid growth.</title>
        <authorList>
            <person name="Liu B."/>
        </authorList>
    </citation>
    <scope>NUCLEOTIDE SEQUENCE [LARGE SCALE GENOMIC DNA]</scope>
    <source>
        <strain evidence="2">NLD-2019</strain>
        <tissue evidence="2">Leaf</tissue>
    </source>
</reference>
<accession>A0A5N6NCY3</accession>
<organism evidence="2 3">
    <name type="scientific">Mikania micrantha</name>
    <name type="common">bitter vine</name>
    <dbReference type="NCBI Taxonomy" id="192012"/>
    <lineage>
        <taxon>Eukaryota</taxon>
        <taxon>Viridiplantae</taxon>
        <taxon>Streptophyta</taxon>
        <taxon>Embryophyta</taxon>
        <taxon>Tracheophyta</taxon>
        <taxon>Spermatophyta</taxon>
        <taxon>Magnoliopsida</taxon>
        <taxon>eudicotyledons</taxon>
        <taxon>Gunneridae</taxon>
        <taxon>Pentapetalae</taxon>
        <taxon>asterids</taxon>
        <taxon>campanulids</taxon>
        <taxon>Asterales</taxon>
        <taxon>Asteraceae</taxon>
        <taxon>Asteroideae</taxon>
        <taxon>Heliantheae alliance</taxon>
        <taxon>Eupatorieae</taxon>
        <taxon>Mikania</taxon>
    </lineage>
</organism>
<protein>
    <submittedName>
        <fullName evidence="2">Uncharacterized protein</fullName>
    </submittedName>
</protein>
<dbReference type="EMBL" id="SZYD01000012">
    <property type="protein sequence ID" value="KAD4585711.1"/>
    <property type="molecule type" value="Genomic_DNA"/>
</dbReference>